<dbReference type="Gene3D" id="1.10.4040.10">
    <property type="entry name" value="Penicillinase repressor domain"/>
    <property type="match status" value="1"/>
</dbReference>
<organism evidence="5 6">
    <name type="scientific">Anaerocolumna sedimenticola</name>
    <dbReference type="NCBI Taxonomy" id="2696063"/>
    <lineage>
        <taxon>Bacteria</taxon>
        <taxon>Bacillati</taxon>
        <taxon>Bacillota</taxon>
        <taxon>Clostridia</taxon>
        <taxon>Lachnospirales</taxon>
        <taxon>Lachnospiraceae</taxon>
        <taxon>Anaerocolumna</taxon>
    </lineage>
</organism>
<dbReference type="EMBL" id="CP048000">
    <property type="protein sequence ID" value="QHQ60187.1"/>
    <property type="molecule type" value="Genomic_DNA"/>
</dbReference>
<sequence>MENTAKISDSEWEVMKIIWKNPNCTAQDIIEQLKDSQKWKPKTIKTLIRRLIDKNIVGFEQFGREYKYYSLVNEDECRKAESDSFLQRVYSGSLKSMLLNLIEKENLSKEDIEDLKSILNERKK</sequence>
<dbReference type="KEGG" id="anr:Ana3638_04835"/>
<keyword evidence="4" id="KW-0804">Transcription</keyword>
<dbReference type="InterPro" id="IPR036390">
    <property type="entry name" value="WH_DNA-bd_sf"/>
</dbReference>
<keyword evidence="3" id="KW-0238">DNA-binding</keyword>
<dbReference type="InterPro" id="IPR005650">
    <property type="entry name" value="BlaI_family"/>
</dbReference>
<accession>A0A6P1TIQ6</accession>
<evidence type="ECO:0000256" key="2">
    <source>
        <dbReference type="ARBA" id="ARBA00023015"/>
    </source>
</evidence>
<name>A0A6P1TIQ6_9FIRM</name>
<evidence type="ECO:0000313" key="5">
    <source>
        <dbReference type="EMBL" id="QHQ60187.1"/>
    </source>
</evidence>
<dbReference type="PIRSF" id="PIRSF019455">
    <property type="entry name" value="CopR_AtkY"/>
    <property type="match status" value="1"/>
</dbReference>
<protein>
    <submittedName>
        <fullName evidence="5">CopY/TcrY family copper transport repressor</fullName>
    </submittedName>
</protein>
<dbReference type="SUPFAM" id="SSF46785">
    <property type="entry name" value="Winged helix' DNA-binding domain"/>
    <property type="match status" value="1"/>
</dbReference>
<dbReference type="GO" id="GO:0045892">
    <property type="term" value="P:negative regulation of DNA-templated transcription"/>
    <property type="evidence" value="ECO:0007669"/>
    <property type="project" value="InterPro"/>
</dbReference>
<keyword evidence="6" id="KW-1185">Reference proteome</keyword>
<evidence type="ECO:0000256" key="3">
    <source>
        <dbReference type="ARBA" id="ARBA00023125"/>
    </source>
</evidence>
<dbReference type="Proteomes" id="UP000464314">
    <property type="component" value="Chromosome"/>
</dbReference>
<dbReference type="AlphaFoldDB" id="A0A6P1TIQ6"/>
<dbReference type="InterPro" id="IPR036388">
    <property type="entry name" value="WH-like_DNA-bd_sf"/>
</dbReference>
<gene>
    <name evidence="5" type="ORF">Ana3638_04835</name>
</gene>
<reference evidence="5 6" key="1">
    <citation type="submission" date="2020-01" db="EMBL/GenBank/DDBJ databases">
        <title>Genome analysis of Anaerocolumna sp. CBA3638.</title>
        <authorList>
            <person name="Kim J."/>
            <person name="Roh S.W."/>
        </authorList>
    </citation>
    <scope>NUCLEOTIDE SEQUENCE [LARGE SCALE GENOMIC DNA]</scope>
    <source>
        <strain evidence="5 6">CBA3638</strain>
    </source>
</reference>
<dbReference type="Pfam" id="PF03965">
    <property type="entry name" value="Penicillinase_R"/>
    <property type="match status" value="1"/>
</dbReference>
<dbReference type="Gene3D" id="1.10.10.10">
    <property type="entry name" value="Winged helix-like DNA-binding domain superfamily/Winged helix DNA-binding domain"/>
    <property type="match status" value="1"/>
</dbReference>
<dbReference type="GO" id="GO:0003677">
    <property type="term" value="F:DNA binding"/>
    <property type="evidence" value="ECO:0007669"/>
    <property type="project" value="UniProtKB-KW"/>
</dbReference>
<keyword evidence="2" id="KW-0805">Transcription regulation</keyword>
<evidence type="ECO:0000256" key="4">
    <source>
        <dbReference type="ARBA" id="ARBA00023163"/>
    </source>
</evidence>
<proteinExistence type="inferred from homology"/>
<evidence type="ECO:0000313" key="6">
    <source>
        <dbReference type="Proteomes" id="UP000464314"/>
    </source>
</evidence>
<evidence type="ECO:0000256" key="1">
    <source>
        <dbReference type="ARBA" id="ARBA00011046"/>
    </source>
</evidence>
<comment type="similarity">
    <text evidence="1">Belongs to the BlaI transcriptional regulatory family.</text>
</comment>
<dbReference type="RefSeq" id="WP_161837023.1">
    <property type="nucleotide sequence ID" value="NZ_CP048000.1"/>
</dbReference>